<proteinExistence type="predicted"/>
<keyword evidence="2" id="KW-1185">Reference proteome</keyword>
<sequence length="60" mass="6537">MTAAEQLREEGRKEGREEVFLNIARAMLAKGMDKDTIMQLTGLDASRIDHASHGAPALQG</sequence>
<evidence type="ECO:0000313" key="2">
    <source>
        <dbReference type="Proteomes" id="UP000317550"/>
    </source>
</evidence>
<evidence type="ECO:0000313" key="1">
    <source>
        <dbReference type="EMBL" id="QDQ27434.1"/>
    </source>
</evidence>
<dbReference type="Proteomes" id="UP000317550">
    <property type="component" value="Chromosome"/>
</dbReference>
<dbReference type="RefSeq" id="WP_144278827.1">
    <property type="nucleotide sequence ID" value="NZ_CP041730.1"/>
</dbReference>
<reference evidence="2" key="1">
    <citation type="submission" date="2019-07" db="EMBL/GenBank/DDBJ databases">
        <title>Chitinimonas sp. nov., isolated from Ny-Alesund, arctica soil.</title>
        <authorList>
            <person name="Xu Q."/>
            <person name="Peng F."/>
        </authorList>
    </citation>
    <scope>NUCLEOTIDE SEQUENCE [LARGE SCALE GENOMIC DNA]</scope>
    <source>
        <strain evidence="2">R3-44</strain>
    </source>
</reference>
<accession>A0A516SGZ6</accession>
<organism evidence="1 2">
    <name type="scientific">Chitinimonas arctica</name>
    <dbReference type="NCBI Taxonomy" id="2594795"/>
    <lineage>
        <taxon>Bacteria</taxon>
        <taxon>Pseudomonadati</taxon>
        <taxon>Pseudomonadota</taxon>
        <taxon>Betaproteobacteria</taxon>
        <taxon>Neisseriales</taxon>
        <taxon>Chitinibacteraceae</taxon>
        <taxon>Chitinimonas</taxon>
    </lineage>
</organism>
<evidence type="ECO:0008006" key="3">
    <source>
        <dbReference type="Google" id="ProtNLM"/>
    </source>
</evidence>
<dbReference type="EMBL" id="CP041730">
    <property type="protein sequence ID" value="QDQ27434.1"/>
    <property type="molecule type" value="Genomic_DNA"/>
</dbReference>
<protein>
    <recommendedName>
        <fullName evidence="3">Transposase</fullName>
    </recommendedName>
</protein>
<name>A0A516SGZ6_9NEIS</name>
<gene>
    <name evidence="1" type="ORF">FNU76_14305</name>
</gene>
<dbReference type="KEGG" id="cari:FNU76_14305"/>
<dbReference type="AlphaFoldDB" id="A0A516SGZ6"/>